<evidence type="ECO:0000313" key="7">
    <source>
        <dbReference type="Proteomes" id="UP001157017"/>
    </source>
</evidence>
<reference evidence="7" key="1">
    <citation type="journal article" date="2019" name="Int. J. Syst. Evol. Microbiol.">
        <title>The Global Catalogue of Microorganisms (GCM) 10K type strain sequencing project: providing services to taxonomists for standard genome sequencing and annotation.</title>
        <authorList>
            <consortium name="The Broad Institute Genomics Platform"/>
            <consortium name="The Broad Institute Genome Sequencing Center for Infectious Disease"/>
            <person name="Wu L."/>
            <person name="Ma J."/>
        </authorList>
    </citation>
    <scope>NUCLEOTIDE SEQUENCE [LARGE SCALE GENOMIC DNA]</scope>
    <source>
        <strain evidence="7">NBRC 108730</strain>
    </source>
</reference>
<feature type="compositionally biased region" description="Low complexity" evidence="4">
    <location>
        <begin position="173"/>
        <end position="187"/>
    </location>
</feature>
<evidence type="ECO:0000256" key="2">
    <source>
        <dbReference type="ARBA" id="ARBA00006376"/>
    </source>
</evidence>
<dbReference type="InterPro" id="IPR049943">
    <property type="entry name" value="Ser_HO-MeTrfase-like"/>
</dbReference>
<feature type="compositionally biased region" description="Basic residues" evidence="4">
    <location>
        <begin position="137"/>
        <end position="154"/>
    </location>
</feature>
<keyword evidence="3" id="KW-0663">Pyridoxal phosphate</keyword>
<dbReference type="Proteomes" id="UP001157017">
    <property type="component" value="Unassembled WGS sequence"/>
</dbReference>
<evidence type="ECO:0000259" key="5">
    <source>
        <dbReference type="Pfam" id="PF00464"/>
    </source>
</evidence>
<evidence type="ECO:0000256" key="1">
    <source>
        <dbReference type="ARBA" id="ARBA00001933"/>
    </source>
</evidence>
<evidence type="ECO:0000256" key="4">
    <source>
        <dbReference type="SAM" id="MobiDB-lite"/>
    </source>
</evidence>
<comment type="cofactor">
    <cofactor evidence="1">
        <name>pyridoxal 5'-phosphate</name>
        <dbReference type="ChEBI" id="CHEBI:597326"/>
    </cofactor>
</comment>
<gene>
    <name evidence="6" type="ORF">GCM10025868_38620</name>
</gene>
<dbReference type="EMBL" id="BSUZ01000001">
    <property type="protein sequence ID" value="GMA88612.1"/>
    <property type="molecule type" value="Genomic_DNA"/>
</dbReference>
<dbReference type="SUPFAM" id="SSF53383">
    <property type="entry name" value="PLP-dependent transferases"/>
    <property type="match status" value="1"/>
</dbReference>
<feature type="compositionally biased region" description="Basic and acidic residues" evidence="4">
    <location>
        <begin position="126"/>
        <end position="136"/>
    </location>
</feature>
<evidence type="ECO:0000256" key="3">
    <source>
        <dbReference type="ARBA" id="ARBA00022898"/>
    </source>
</evidence>
<dbReference type="InterPro" id="IPR015422">
    <property type="entry name" value="PyrdxlP-dep_Trfase_small"/>
</dbReference>
<proteinExistence type="inferred from homology"/>
<sequence length="187" mass="19742">MMQGGPLMHSVAAKAVNFKECLQPEYQAYARQVIENSQALAAGLAEQGMRPVTGGTDTHLSLLDLTGTGVSGKDAEARCDAAGIVLNKNAIPFDPQPPSVASGVRVGTPSVTTQGMGTEQMATIAEAHRPGRDQGRRRPRGGRQPRRPGRRRRAWSGPSRRTRGADRPPAGVAACASTSSSCSSPRW</sequence>
<evidence type="ECO:0000313" key="6">
    <source>
        <dbReference type="EMBL" id="GMA88612.1"/>
    </source>
</evidence>
<dbReference type="InterPro" id="IPR039429">
    <property type="entry name" value="SHMT-like_dom"/>
</dbReference>
<dbReference type="InterPro" id="IPR015421">
    <property type="entry name" value="PyrdxlP-dep_Trfase_major"/>
</dbReference>
<dbReference type="Pfam" id="PF00464">
    <property type="entry name" value="SHMT"/>
    <property type="match status" value="1"/>
</dbReference>
<dbReference type="Gene3D" id="3.90.1150.10">
    <property type="entry name" value="Aspartate Aminotransferase, domain 1"/>
    <property type="match status" value="1"/>
</dbReference>
<dbReference type="InterPro" id="IPR015424">
    <property type="entry name" value="PyrdxlP-dep_Trfase"/>
</dbReference>
<feature type="domain" description="Serine hydroxymethyltransferase-like" evidence="5">
    <location>
        <begin position="2"/>
        <end position="126"/>
    </location>
</feature>
<name>A0ABQ6JLF5_9ACTN</name>
<organism evidence="6 7">
    <name type="scientific">Angustibacter aerolatus</name>
    <dbReference type="NCBI Taxonomy" id="1162965"/>
    <lineage>
        <taxon>Bacteria</taxon>
        <taxon>Bacillati</taxon>
        <taxon>Actinomycetota</taxon>
        <taxon>Actinomycetes</taxon>
        <taxon>Kineosporiales</taxon>
        <taxon>Kineosporiaceae</taxon>
    </lineage>
</organism>
<feature type="region of interest" description="Disordered" evidence="4">
    <location>
        <begin position="126"/>
        <end position="187"/>
    </location>
</feature>
<comment type="similarity">
    <text evidence="2">Belongs to the SHMT family.</text>
</comment>
<protein>
    <recommendedName>
        <fullName evidence="5">Serine hydroxymethyltransferase-like domain-containing protein</fullName>
    </recommendedName>
</protein>
<dbReference type="Gene3D" id="3.40.640.10">
    <property type="entry name" value="Type I PLP-dependent aspartate aminotransferase-like (Major domain)"/>
    <property type="match status" value="1"/>
</dbReference>
<comment type="caution">
    <text evidence="6">The sequence shown here is derived from an EMBL/GenBank/DDBJ whole genome shotgun (WGS) entry which is preliminary data.</text>
</comment>
<accession>A0ABQ6JLF5</accession>
<dbReference type="PANTHER" id="PTHR11680:SF35">
    <property type="entry name" value="SERINE HYDROXYMETHYLTRANSFERASE 1"/>
    <property type="match status" value="1"/>
</dbReference>
<dbReference type="PANTHER" id="PTHR11680">
    <property type="entry name" value="SERINE HYDROXYMETHYLTRANSFERASE"/>
    <property type="match status" value="1"/>
</dbReference>
<keyword evidence="7" id="KW-1185">Reference proteome</keyword>